<protein>
    <submittedName>
        <fullName evidence="1">Uncharacterized protein</fullName>
    </submittedName>
</protein>
<dbReference type="EMBL" id="JASJQH010007189">
    <property type="protein sequence ID" value="KAK9712936.1"/>
    <property type="molecule type" value="Genomic_DNA"/>
</dbReference>
<accession>A0ABR2W131</accession>
<gene>
    <name evidence="1" type="ORF">K7432_006799</name>
</gene>
<keyword evidence="2" id="KW-1185">Reference proteome</keyword>
<proteinExistence type="predicted"/>
<evidence type="ECO:0000313" key="2">
    <source>
        <dbReference type="Proteomes" id="UP001479436"/>
    </source>
</evidence>
<dbReference type="Proteomes" id="UP001479436">
    <property type="component" value="Unassembled WGS sequence"/>
</dbReference>
<name>A0ABR2W131_9FUNG</name>
<comment type="caution">
    <text evidence="1">The sequence shown here is derived from an EMBL/GenBank/DDBJ whole genome shotgun (WGS) entry which is preliminary data.</text>
</comment>
<organism evidence="1 2">
    <name type="scientific">Basidiobolus ranarum</name>
    <dbReference type="NCBI Taxonomy" id="34480"/>
    <lineage>
        <taxon>Eukaryota</taxon>
        <taxon>Fungi</taxon>
        <taxon>Fungi incertae sedis</taxon>
        <taxon>Zoopagomycota</taxon>
        <taxon>Entomophthoromycotina</taxon>
        <taxon>Basidiobolomycetes</taxon>
        <taxon>Basidiobolales</taxon>
        <taxon>Basidiobolaceae</taxon>
        <taxon>Basidiobolus</taxon>
    </lineage>
</organism>
<reference evidence="1 2" key="1">
    <citation type="submission" date="2023-04" db="EMBL/GenBank/DDBJ databases">
        <title>Genome of Basidiobolus ranarum AG-B5.</title>
        <authorList>
            <person name="Stajich J.E."/>
            <person name="Carter-House D."/>
            <person name="Gryganskyi A."/>
        </authorList>
    </citation>
    <scope>NUCLEOTIDE SEQUENCE [LARGE SCALE GENOMIC DNA]</scope>
    <source>
        <strain evidence="1 2">AG-B5</strain>
    </source>
</reference>
<sequence length="203" mass="23178">MRLVSSEQVRVTAVAEPTPSQIYYVKLEEHQAETLVDQNLLEAKKQRFDRLCETIAMFPGFLLSHTEFLFAFLANLFLSYSEFPDVVEKCIFTMIFGLGCAAQHPKAKVAMNRMMEILANTDPVWLSLRVRYKMFQLFEGILDPAHYSNVLADLLVFKSLLKSKHRTDGPWEPGVPKLTNEVNTFLSGFEMALRGSMSRVNGY</sequence>
<evidence type="ECO:0000313" key="1">
    <source>
        <dbReference type="EMBL" id="KAK9712936.1"/>
    </source>
</evidence>